<evidence type="ECO:0000256" key="12">
    <source>
        <dbReference type="ARBA" id="ARBA00023033"/>
    </source>
</evidence>
<dbReference type="Pfam" id="PF00067">
    <property type="entry name" value="p450"/>
    <property type="match status" value="1"/>
</dbReference>
<evidence type="ECO:0000256" key="6">
    <source>
        <dbReference type="ARBA" id="ARBA00022617"/>
    </source>
</evidence>
<keyword evidence="12 15" id="KW-0503">Monooxygenase</keyword>
<dbReference type="GO" id="GO:0005789">
    <property type="term" value="C:endoplasmic reticulum membrane"/>
    <property type="evidence" value="ECO:0007669"/>
    <property type="project" value="UniProtKB-SubCell"/>
</dbReference>
<keyword evidence="7 14" id="KW-0479">Metal-binding</keyword>
<evidence type="ECO:0000256" key="3">
    <source>
        <dbReference type="ARBA" id="ARBA00004174"/>
    </source>
</evidence>
<evidence type="ECO:0000256" key="13">
    <source>
        <dbReference type="ARBA" id="ARBA00023136"/>
    </source>
</evidence>
<sequence length="481" mass="55493">MWLLVIAAILCLYVYLWLRMYPGNLPVYPGRLPLLGNISLFWGSTIEVWEKIKKVSKFSTENGDVVMFYLGIIPIYVITDPDDCSKVMSSSLHRPGIMKKFSREFLGNGLLVGPVSVWKEHRKLINPTFNQQVLDSFIVIFNTQSRRLVERWKSYAGMGPFDHQLCLEKNTLETVCLTTAGIDITDQNEFNEECLMAYRTVLSSLMDRGRNPLLYINCIYNMSNLKKDEDRNIKITHDLTNLVLKRKREGYKEIDNNNSDSMFKPFLHRLLELTSKLSEQDIREEMNNIILTGFETSSGVLLFCLLLIGTYPDVQEKCLKEINEVLGELDRDVTKEDLSQLKYLEAVLKETMRLCPVVPMTGRIITEDMQLKNAVLRKGHLCVVSLYGVLNHPMWGKDVNEFSPDRWLDPTRLPQNPNAYGVFGYGRRNCIGKVYAMMTMKVTLVHILRAYRVSGQYHQMRIKNQGINKPADGHHISINYR</sequence>
<evidence type="ECO:0000256" key="2">
    <source>
        <dbReference type="ARBA" id="ARBA00003690"/>
    </source>
</evidence>
<reference evidence="16" key="1">
    <citation type="submission" date="2021-02" db="EMBL/GenBank/DDBJ databases">
        <authorList>
            <person name="Steward A R."/>
        </authorList>
    </citation>
    <scope>NUCLEOTIDE SEQUENCE</scope>
</reference>
<dbReference type="AlphaFoldDB" id="A0A821T6H1"/>
<keyword evidence="17" id="KW-1185">Reference proteome</keyword>
<dbReference type="GO" id="GO:0005506">
    <property type="term" value="F:iron ion binding"/>
    <property type="evidence" value="ECO:0007669"/>
    <property type="project" value="InterPro"/>
</dbReference>
<dbReference type="GO" id="GO:0020037">
    <property type="term" value="F:heme binding"/>
    <property type="evidence" value="ECO:0007669"/>
    <property type="project" value="InterPro"/>
</dbReference>
<dbReference type="GO" id="GO:0016705">
    <property type="term" value="F:oxidoreductase activity, acting on paired donors, with incorporation or reduction of molecular oxygen"/>
    <property type="evidence" value="ECO:0007669"/>
    <property type="project" value="InterPro"/>
</dbReference>
<dbReference type="InterPro" id="IPR001128">
    <property type="entry name" value="Cyt_P450"/>
</dbReference>
<evidence type="ECO:0000256" key="11">
    <source>
        <dbReference type="ARBA" id="ARBA00023004"/>
    </source>
</evidence>
<evidence type="ECO:0000256" key="8">
    <source>
        <dbReference type="ARBA" id="ARBA00022824"/>
    </source>
</evidence>
<accession>A0A821T6H1</accession>
<keyword evidence="9" id="KW-0492">Microsome</keyword>
<evidence type="ECO:0000313" key="17">
    <source>
        <dbReference type="Proteomes" id="UP000663880"/>
    </source>
</evidence>
<dbReference type="PANTHER" id="PTHR24291:SF189">
    <property type="entry name" value="CYTOCHROME P450 4C3-RELATED"/>
    <property type="match status" value="1"/>
</dbReference>
<dbReference type="InterPro" id="IPR036396">
    <property type="entry name" value="Cyt_P450_sf"/>
</dbReference>
<keyword evidence="6 14" id="KW-0349">Heme</keyword>
<evidence type="ECO:0000256" key="1">
    <source>
        <dbReference type="ARBA" id="ARBA00001971"/>
    </source>
</evidence>
<evidence type="ECO:0000256" key="7">
    <source>
        <dbReference type="ARBA" id="ARBA00022723"/>
    </source>
</evidence>
<dbReference type="InterPro" id="IPR002401">
    <property type="entry name" value="Cyt_P450_E_grp-I"/>
</dbReference>
<protein>
    <recommendedName>
        <fullName evidence="18">Cytochrome P450</fullName>
    </recommendedName>
</protein>
<dbReference type="Gene3D" id="1.10.630.10">
    <property type="entry name" value="Cytochrome P450"/>
    <property type="match status" value="1"/>
</dbReference>
<evidence type="ECO:0000256" key="15">
    <source>
        <dbReference type="RuleBase" id="RU000461"/>
    </source>
</evidence>
<dbReference type="PANTHER" id="PTHR24291">
    <property type="entry name" value="CYTOCHROME P450 FAMILY 4"/>
    <property type="match status" value="1"/>
</dbReference>
<keyword evidence="13" id="KW-0472">Membrane</keyword>
<evidence type="ECO:0000313" key="16">
    <source>
        <dbReference type="EMBL" id="CAF4869168.1"/>
    </source>
</evidence>
<keyword evidence="10 15" id="KW-0560">Oxidoreductase</keyword>
<dbReference type="Proteomes" id="UP000663880">
    <property type="component" value="Unassembled WGS sequence"/>
</dbReference>
<evidence type="ECO:0000256" key="14">
    <source>
        <dbReference type="PIRSR" id="PIRSR602401-1"/>
    </source>
</evidence>
<comment type="function">
    <text evidence="2">May be involved in the metabolism of insect hormones and in the breakdown of synthetic insecticides.</text>
</comment>
<proteinExistence type="inferred from homology"/>
<comment type="caution">
    <text evidence="16">The sequence shown here is derived from an EMBL/GenBank/DDBJ whole genome shotgun (WGS) entry which is preliminary data.</text>
</comment>
<feature type="binding site" description="axial binding residue" evidence="14">
    <location>
        <position position="430"/>
    </location>
    <ligand>
        <name>heme</name>
        <dbReference type="ChEBI" id="CHEBI:30413"/>
    </ligand>
    <ligandPart>
        <name>Fe</name>
        <dbReference type="ChEBI" id="CHEBI:18248"/>
    </ligandPart>
</feature>
<dbReference type="InterPro" id="IPR050196">
    <property type="entry name" value="Cytochrome_P450_Monoox"/>
</dbReference>
<evidence type="ECO:0000256" key="10">
    <source>
        <dbReference type="ARBA" id="ARBA00023002"/>
    </source>
</evidence>
<dbReference type="GO" id="GO:0004497">
    <property type="term" value="F:monooxygenase activity"/>
    <property type="evidence" value="ECO:0007669"/>
    <property type="project" value="UniProtKB-KW"/>
</dbReference>
<dbReference type="PROSITE" id="PS00086">
    <property type="entry name" value="CYTOCHROME_P450"/>
    <property type="match status" value="1"/>
</dbReference>
<dbReference type="EMBL" id="CAJOBZ010000022">
    <property type="protein sequence ID" value="CAF4869168.1"/>
    <property type="molecule type" value="Genomic_DNA"/>
</dbReference>
<dbReference type="SUPFAM" id="SSF48264">
    <property type="entry name" value="Cytochrome P450"/>
    <property type="match status" value="1"/>
</dbReference>
<evidence type="ECO:0000256" key="9">
    <source>
        <dbReference type="ARBA" id="ARBA00022848"/>
    </source>
</evidence>
<dbReference type="OrthoDB" id="1372046at2759"/>
<dbReference type="InterPro" id="IPR017972">
    <property type="entry name" value="Cyt_P450_CS"/>
</dbReference>
<evidence type="ECO:0008006" key="18">
    <source>
        <dbReference type="Google" id="ProtNLM"/>
    </source>
</evidence>
<dbReference type="PRINTS" id="PR00463">
    <property type="entry name" value="EP450I"/>
</dbReference>
<comment type="cofactor">
    <cofactor evidence="1 14">
        <name>heme</name>
        <dbReference type="ChEBI" id="CHEBI:30413"/>
    </cofactor>
</comment>
<comment type="subcellular location">
    <subcellularLocation>
        <location evidence="4">Endoplasmic reticulum membrane</location>
        <topology evidence="4">Peripheral membrane protein</topology>
    </subcellularLocation>
    <subcellularLocation>
        <location evidence="3">Microsome membrane</location>
        <topology evidence="3">Peripheral membrane protein</topology>
    </subcellularLocation>
</comment>
<dbReference type="PRINTS" id="PR00385">
    <property type="entry name" value="P450"/>
</dbReference>
<keyword evidence="11 14" id="KW-0408">Iron</keyword>
<name>A0A821T6H1_9NEOP</name>
<organism evidence="16 17">
    <name type="scientific">Pieris macdunnoughi</name>
    <dbReference type="NCBI Taxonomy" id="345717"/>
    <lineage>
        <taxon>Eukaryota</taxon>
        <taxon>Metazoa</taxon>
        <taxon>Ecdysozoa</taxon>
        <taxon>Arthropoda</taxon>
        <taxon>Hexapoda</taxon>
        <taxon>Insecta</taxon>
        <taxon>Pterygota</taxon>
        <taxon>Neoptera</taxon>
        <taxon>Endopterygota</taxon>
        <taxon>Lepidoptera</taxon>
        <taxon>Glossata</taxon>
        <taxon>Ditrysia</taxon>
        <taxon>Papilionoidea</taxon>
        <taxon>Pieridae</taxon>
        <taxon>Pierinae</taxon>
        <taxon>Pieris</taxon>
    </lineage>
</organism>
<evidence type="ECO:0000256" key="4">
    <source>
        <dbReference type="ARBA" id="ARBA00004406"/>
    </source>
</evidence>
<keyword evidence="8" id="KW-0256">Endoplasmic reticulum</keyword>
<evidence type="ECO:0000256" key="5">
    <source>
        <dbReference type="ARBA" id="ARBA00010617"/>
    </source>
</evidence>
<comment type="similarity">
    <text evidence="5 15">Belongs to the cytochrome P450 family.</text>
</comment>
<gene>
    <name evidence="16" type="ORF">PMACD_LOCUS8606</name>
</gene>